<dbReference type="EMBL" id="SACL01000004">
    <property type="protein sequence ID" value="RVT96003.1"/>
    <property type="molecule type" value="Genomic_DNA"/>
</dbReference>
<reference evidence="10 11" key="1">
    <citation type="submission" date="2019-01" db="EMBL/GenBank/DDBJ databases">
        <authorList>
            <person name="Chen W.-M."/>
        </authorList>
    </citation>
    <scope>NUCLEOTIDE SEQUENCE [LARGE SCALE GENOMIC DNA]</scope>
    <source>
        <strain evidence="10 11">CCP-6</strain>
    </source>
</reference>
<feature type="transmembrane region" description="Helical" evidence="9">
    <location>
        <begin position="1003"/>
        <end position="1029"/>
    </location>
</feature>
<keyword evidence="7 9" id="KW-1133">Transmembrane helix</keyword>
<dbReference type="InterPro" id="IPR027463">
    <property type="entry name" value="AcrB_DN_DC_subdom"/>
</dbReference>
<keyword evidence="4" id="KW-1003">Cell membrane</keyword>
<dbReference type="GO" id="GO:0005886">
    <property type="term" value="C:plasma membrane"/>
    <property type="evidence" value="ECO:0007669"/>
    <property type="project" value="UniProtKB-SubCell"/>
</dbReference>
<evidence type="ECO:0000313" key="10">
    <source>
        <dbReference type="EMBL" id="RVT96003.1"/>
    </source>
</evidence>
<sequence length="1054" mass="113273">MARFFIDRPIFAWVLAIATMLAGLLALRSLPVAQYPAIAPPAISITLNYPGASAETVQSTVVQIIEQQLSGIDNLIYFASQTSKDGSATITLTFRQGTNPDTAQVQVQNKLSLATPRLPQTVQQQGIRVAKATQNFLMVVGFTSSQEGVTQSDISDFIVANVQDPISRTSGVGDYQVFGAQYAMRIWLDPARLLTYGLTPVDVSTAVTAQNVQVSSGEIGALPAVPGQMLNATIIGPSYLQTPEQFGAILLRVQSDGSQVRLRDVARVEIGQENYITSALYNGRPAAGIGIRLASGANALDTATAVRATMESLRPSFPAGFELIFPYDTTPFISLSIESVVHTLIEAIVLVTLVMFLFLQNWRATLIPTIAVPVVLLGTFAVLAASGYTINTLTMFGLVLAIGLLVDDAIVVVENVERVMAEEHLSPLEATRKSMDQITGALVGIGLVLSAVFLPMAFFGGSTGVIFRQFSITIATAMSLSVLVAIVFTPALCATMLRPHKQGHNPHKGLFGWFNRGVDATIGGYSKAVGGLVKRGIRVLIVYAVLVAALAFGFLRVPTGFLPDEDQGIAYMQVIAPPGATAERTQRALDEVTRWVREEESDTVRSIFTINGFNFSGRGQNAGLGFISLRDWSERGEDRQRVQAFTQRLMARFARYQDAIIFGFAPPAITELGNATGFTFQLLDRGGVGHQQLLAARDQLLGLAAQSPILAGVRANGLNDEAQYRLVIDWEQASALGLSVSDINTTLSTAWGARYVNDFMDRGRVKRVYMQGDAQARMLPEDFDRWFLRNSQGQMVPFSAFGRAEWTSGSPRLERFNGVASREIQGQPAPGHTTGEAMAEMQRLAAQLPTGIGYDWSGLSYEERQSSGQAGPLYAISLLVVFLCLAALYESWSIPVSVLLAVPLGVLGAVAATLLRGLSNDVYFQVGLLATIGLSAKNAILIVEFARENYDQGMSLMEAAKEAARQRLRPIVMTSLAFVLGVVPLAIATGAGAGGQHAIGTGIIGGVLAGTLLGLLFVPVFFVVVLKLFRTKRQSEKLAAQQAHQPQPHPAPGE</sequence>
<dbReference type="Gene3D" id="3.30.2090.10">
    <property type="entry name" value="Multidrug efflux transporter AcrB TolC docking domain, DN and DC subdomains"/>
    <property type="match status" value="2"/>
</dbReference>
<comment type="caution">
    <text evidence="9">Lacks conserved residue(s) required for the propagation of feature annotation.</text>
</comment>
<evidence type="ECO:0000256" key="1">
    <source>
        <dbReference type="ARBA" id="ARBA00004429"/>
    </source>
</evidence>
<dbReference type="FunFam" id="3.30.2090.10:FF:000002">
    <property type="entry name" value="Efflux pump membrane transporter"/>
    <property type="match status" value="1"/>
</dbReference>
<dbReference type="SUPFAM" id="SSF82714">
    <property type="entry name" value="Multidrug efflux transporter AcrB TolC docking domain, DN and DC subdomains"/>
    <property type="match status" value="2"/>
</dbReference>
<dbReference type="Gene3D" id="3.30.70.1440">
    <property type="entry name" value="Multidrug efflux transporter AcrB pore domain"/>
    <property type="match status" value="1"/>
</dbReference>
<keyword evidence="5 9" id="KW-0997">Cell inner membrane</keyword>
<evidence type="ECO:0000256" key="5">
    <source>
        <dbReference type="ARBA" id="ARBA00022519"/>
    </source>
</evidence>
<dbReference type="FunFam" id="1.20.1640.10:FF:000001">
    <property type="entry name" value="Efflux pump membrane transporter"/>
    <property type="match status" value="1"/>
</dbReference>
<dbReference type="Proteomes" id="UP000282957">
    <property type="component" value="Unassembled WGS sequence"/>
</dbReference>
<keyword evidence="11" id="KW-1185">Reference proteome</keyword>
<comment type="caution">
    <text evidence="10">The sequence shown here is derived from an EMBL/GenBank/DDBJ whole genome shotgun (WGS) entry which is preliminary data.</text>
</comment>
<dbReference type="RefSeq" id="WP_127787936.1">
    <property type="nucleotide sequence ID" value="NZ_SACL01000004.1"/>
</dbReference>
<organism evidence="10 11">
    <name type="scientific">Rhodovarius crocodyli</name>
    <dbReference type="NCBI Taxonomy" id="1979269"/>
    <lineage>
        <taxon>Bacteria</taxon>
        <taxon>Pseudomonadati</taxon>
        <taxon>Pseudomonadota</taxon>
        <taxon>Alphaproteobacteria</taxon>
        <taxon>Acetobacterales</taxon>
        <taxon>Roseomonadaceae</taxon>
        <taxon>Rhodovarius</taxon>
    </lineage>
</organism>
<evidence type="ECO:0000256" key="7">
    <source>
        <dbReference type="ARBA" id="ARBA00022989"/>
    </source>
</evidence>
<evidence type="ECO:0000256" key="9">
    <source>
        <dbReference type="RuleBase" id="RU364070"/>
    </source>
</evidence>
<keyword evidence="8 9" id="KW-0472">Membrane</keyword>
<dbReference type="GO" id="GO:0015562">
    <property type="term" value="F:efflux transmembrane transporter activity"/>
    <property type="evidence" value="ECO:0007669"/>
    <property type="project" value="InterPro"/>
</dbReference>
<proteinExistence type="inferred from homology"/>
<feature type="transmembrane region" description="Helical" evidence="9">
    <location>
        <begin position="366"/>
        <end position="390"/>
    </location>
</feature>
<comment type="subcellular location">
    <subcellularLocation>
        <location evidence="1 9">Cell inner membrane</location>
        <topology evidence="1 9">Multi-pass membrane protein</topology>
    </subcellularLocation>
</comment>
<gene>
    <name evidence="10" type="ORF">EOD42_12800</name>
</gene>
<feature type="transmembrane region" description="Helical" evidence="9">
    <location>
        <begin position="470"/>
        <end position="497"/>
    </location>
</feature>
<dbReference type="FunFam" id="3.30.70.1430:FF:000001">
    <property type="entry name" value="Efflux pump membrane transporter"/>
    <property type="match status" value="1"/>
</dbReference>
<dbReference type="NCBIfam" id="NF000282">
    <property type="entry name" value="RND_permease_1"/>
    <property type="match status" value="1"/>
</dbReference>
<evidence type="ECO:0000313" key="11">
    <source>
        <dbReference type="Proteomes" id="UP000282957"/>
    </source>
</evidence>
<feature type="transmembrane region" description="Helical" evidence="9">
    <location>
        <begin position="396"/>
        <end position="416"/>
    </location>
</feature>
<feature type="transmembrane region" description="Helical" evidence="9">
    <location>
        <begin position="896"/>
        <end position="916"/>
    </location>
</feature>
<dbReference type="SUPFAM" id="SSF82693">
    <property type="entry name" value="Multidrug efflux transporter AcrB pore domain, PN1, PN2, PC1 and PC2 subdomains"/>
    <property type="match status" value="4"/>
</dbReference>
<keyword evidence="6 9" id="KW-0812">Transmembrane</keyword>
<dbReference type="PANTHER" id="PTHR32063">
    <property type="match status" value="1"/>
</dbReference>
<keyword evidence="3 9" id="KW-0813">Transport</keyword>
<evidence type="ECO:0000256" key="3">
    <source>
        <dbReference type="ARBA" id="ARBA00022448"/>
    </source>
</evidence>
<feature type="transmembrane region" description="Helical" evidence="9">
    <location>
        <begin position="340"/>
        <end position="359"/>
    </location>
</feature>
<dbReference type="Pfam" id="PF00873">
    <property type="entry name" value="ACR_tran"/>
    <property type="match status" value="1"/>
</dbReference>
<evidence type="ECO:0000256" key="8">
    <source>
        <dbReference type="ARBA" id="ARBA00023136"/>
    </source>
</evidence>
<dbReference type="Gene3D" id="1.20.1640.10">
    <property type="entry name" value="Multidrug efflux transporter AcrB transmembrane domain"/>
    <property type="match status" value="2"/>
</dbReference>
<feature type="transmembrane region" description="Helical" evidence="9">
    <location>
        <begin position="922"/>
        <end position="946"/>
    </location>
</feature>
<dbReference type="GO" id="GO:0009636">
    <property type="term" value="P:response to toxic substance"/>
    <property type="evidence" value="ECO:0007669"/>
    <property type="project" value="UniProtKB-ARBA"/>
</dbReference>
<dbReference type="PANTHER" id="PTHR32063:SF13">
    <property type="entry name" value="MULTIDRUG EFFLUX PUMP SUBUNIT ACRB-RELATED"/>
    <property type="match status" value="1"/>
</dbReference>
<dbReference type="NCBIfam" id="TIGR00915">
    <property type="entry name" value="2A0602"/>
    <property type="match status" value="1"/>
</dbReference>
<comment type="similarity">
    <text evidence="2 9">Belongs to the resistance-nodulation-cell division (RND) (TC 2.A.6) family.</text>
</comment>
<evidence type="ECO:0000256" key="4">
    <source>
        <dbReference type="ARBA" id="ARBA00022475"/>
    </source>
</evidence>
<dbReference type="GO" id="GO:0042910">
    <property type="term" value="F:xenobiotic transmembrane transporter activity"/>
    <property type="evidence" value="ECO:0007669"/>
    <property type="project" value="TreeGrafter"/>
</dbReference>
<evidence type="ECO:0000256" key="2">
    <source>
        <dbReference type="ARBA" id="ARBA00010942"/>
    </source>
</evidence>
<accession>A0A437ME98</accession>
<dbReference type="InterPro" id="IPR001036">
    <property type="entry name" value="Acrflvin-R"/>
</dbReference>
<dbReference type="PRINTS" id="PR00702">
    <property type="entry name" value="ACRIFLAVINRP"/>
</dbReference>
<dbReference type="AlphaFoldDB" id="A0A437ME98"/>
<feature type="transmembrane region" description="Helical" evidence="9">
    <location>
        <begin position="967"/>
        <end position="991"/>
    </location>
</feature>
<protein>
    <recommendedName>
        <fullName evidence="9">Efflux pump membrane transporter</fullName>
    </recommendedName>
</protein>
<dbReference type="InterPro" id="IPR004764">
    <property type="entry name" value="MdtF-like"/>
</dbReference>
<evidence type="ECO:0000256" key="6">
    <source>
        <dbReference type="ARBA" id="ARBA00022692"/>
    </source>
</evidence>
<feature type="transmembrane region" description="Helical" evidence="9">
    <location>
        <begin position="871"/>
        <end position="889"/>
    </location>
</feature>
<feature type="transmembrane region" description="Helical" evidence="9">
    <location>
        <begin position="437"/>
        <end position="458"/>
    </location>
</feature>
<dbReference type="OrthoDB" id="9806532at2"/>
<name>A0A437ME98_9PROT</name>
<dbReference type="SUPFAM" id="SSF82866">
    <property type="entry name" value="Multidrug efflux transporter AcrB transmembrane domain"/>
    <property type="match status" value="2"/>
</dbReference>
<dbReference type="Gene3D" id="3.30.70.1320">
    <property type="entry name" value="Multidrug efflux transporter AcrB pore domain like"/>
    <property type="match status" value="1"/>
</dbReference>
<feature type="transmembrane region" description="Helical" evidence="9">
    <location>
        <begin position="536"/>
        <end position="555"/>
    </location>
</feature>
<dbReference type="FunFam" id="3.30.2090.10:FF:000001">
    <property type="entry name" value="Efflux pump membrane transporter"/>
    <property type="match status" value="1"/>
</dbReference>
<dbReference type="Gene3D" id="3.30.70.1430">
    <property type="entry name" value="Multidrug efflux transporter AcrB pore domain"/>
    <property type="match status" value="2"/>
</dbReference>